<organism evidence="1 2">
    <name type="scientific">Pseudomonas synxantha</name>
    <dbReference type="NCBI Taxonomy" id="47883"/>
    <lineage>
        <taxon>Bacteria</taxon>
        <taxon>Pseudomonadati</taxon>
        <taxon>Pseudomonadota</taxon>
        <taxon>Gammaproteobacteria</taxon>
        <taxon>Pseudomonadales</taxon>
        <taxon>Pseudomonadaceae</taxon>
        <taxon>Pseudomonas</taxon>
    </lineage>
</organism>
<dbReference type="EMBL" id="CP011117">
    <property type="protein sequence ID" value="AKA85932.1"/>
    <property type="molecule type" value="Genomic_DNA"/>
</dbReference>
<accession>A0AAU8U5L6</accession>
<proteinExistence type="predicted"/>
<protein>
    <submittedName>
        <fullName evidence="1">Uncharacterized protein ImpH/VasB</fullName>
    </submittedName>
</protein>
<evidence type="ECO:0000313" key="1">
    <source>
        <dbReference type="EMBL" id="AKA85932.1"/>
    </source>
</evidence>
<reference evidence="1 2" key="1">
    <citation type="journal article" date="2015" name="Genome Announc.">
        <title>Complete Genome Sequence of Biocontrol Strain Pseudomonas fluorescens LBUM223.</title>
        <authorList>
            <person name="Roquigny R."/>
            <person name="Arseneault T."/>
            <person name="Gadkar V.J."/>
            <person name="Novinscak A."/>
            <person name="Joly D.L."/>
            <person name="Filion M."/>
        </authorList>
    </citation>
    <scope>NUCLEOTIDE SEQUENCE [LARGE SCALE GENOMIC DNA]</scope>
    <source>
        <strain evidence="1 2">LBUM223</strain>
    </source>
</reference>
<dbReference type="PANTHER" id="PTHR35564">
    <property type="match status" value="1"/>
</dbReference>
<sequence length="356" mass="40925">MATKNRRSSPGLIDQARSQPYRFEFFQLVRLLRLHYSKTGRTDPEARPHDDPLRFRSLLSLNFPASDVSDLRFERAERMSLSGLPLSEVQVTFMGLVGPSGVLPRPYTEMLMARHMQNRDDAGHAFLDLFSHRMTALFYQAWQKYKFHIEHERKGRSDFDRYLHMLLGLGTRVQQRQIEKGGSALPRDVFSYFSGLLAQQRPTPQNLELMLAYYFAVPCVVKSFVGRWLPLPSAQRCQLGRRNAVLGRGSVAGQRVWDYQSCLRIELGPLSLDDYRRFQPGTDDYRKLLELARFYIGAFLDVEIAPILRADAVPEARLSRNGGLALGWLGWLQRPAREASPDRCAIFRIPYEGTLL</sequence>
<gene>
    <name evidence="1" type="ORF">VO64_5386</name>
</gene>
<dbReference type="AlphaFoldDB" id="A0AAU8U5L6"/>
<evidence type="ECO:0000313" key="2">
    <source>
        <dbReference type="Proteomes" id="UP000033099"/>
    </source>
</evidence>
<dbReference type="NCBIfam" id="TIGR03347">
    <property type="entry name" value="VI_chp_1"/>
    <property type="match status" value="1"/>
</dbReference>
<dbReference type="PANTHER" id="PTHR35564:SF4">
    <property type="entry name" value="CYTOPLASMIC PROTEIN"/>
    <property type="match status" value="1"/>
</dbReference>
<dbReference type="Proteomes" id="UP000033099">
    <property type="component" value="Chromosome"/>
</dbReference>
<dbReference type="Pfam" id="PF06996">
    <property type="entry name" value="T6SS_TssG"/>
    <property type="match status" value="1"/>
</dbReference>
<dbReference type="KEGG" id="pfb:VO64_5386"/>
<name>A0AAU8U5L6_9PSED</name>
<dbReference type="InterPro" id="IPR010732">
    <property type="entry name" value="T6SS_TssG-like"/>
</dbReference>
<dbReference type="RefSeq" id="WP_046072022.1">
    <property type="nucleotide sequence ID" value="NZ_CP011117.2"/>
</dbReference>